<protein>
    <submittedName>
        <fullName evidence="3">VanZ family protein</fullName>
    </submittedName>
</protein>
<reference evidence="3 4" key="1">
    <citation type="journal article" date="2015" name="Stand. Genomic Sci.">
        <title>Genome sequence of a native-feather degrading extremely thermophilic Eubacterium, Fervidobacterium islandicum AW-1.</title>
        <authorList>
            <person name="Lee Y.J."/>
            <person name="Jeong H."/>
            <person name="Park G.S."/>
            <person name="Kwak Y."/>
            <person name="Lee S.J."/>
            <person name="Lee S.J."/>
            <person name="Park M.K."/>
            <person name="Kim J.Y."/>
            <person name="Kang H.K."/>
            <person name="Shin J.H."/>
            <person name="Lee D.W."/>
        </authorList>
    </citation>
    <scope>NUCLEOTIDE SEQUENCE [LARGE SCALE GENOMIC DNA]</scope>
    <source>
        <strain evidence="3 4">AW-1</strain>
    </source>
</reference>
<dbReference type="InterPro" id="IPR006976">
    <property type="entry name" value="VanZ-like"/>
</dbReference>
<name>A0AAI8GDT0_FERIS</name>
<accession>A0AAI8GDT0</accession>
<dbReference type="RefSeq" id="WP_033191136.1">
    <property type="nucleotide sequence ID" value="NZ_CP014334.2"/>
</dbReference>
<feature type="transmembrane region" description="Helical" evidence="1">
    <location>
        <begin position="90"/>
        <end position="108"/>
    </location>
</feature>
<dbReference type="NCBIfam" id="NF037970">
    <property type="entry name" value="vanZ_1"/>
    <property type="match status" value="1"/>
</dbReference>
<keyword evidence="1" id="KW-1133">Transmembrane helix</keyword>
<sequence length="188" mass="21627">MKVKVRSVVYAVLIVAVLLWIGMIFYFSSSLPQESERQARFVYRALKKIDSIVDFSNTRWFISLETKLKRWWFKTEYVPTEMLLRKSAHFGLYFGLGFLTTLVLFYALKETHKLKRVIFSALSGVSIPTVTAVLDEYNQLFYNRGSSLNDVIIDMTGAGFGTIVALLIVCLMKAFSRTKRILGRKQNV</sequence>
<keyword evidence="1" id="KW-0472">Membrane</keyword>
<feature type="transmembrane region" description="Helical" evidence="1">
    <location>
        <begin position="155"/>
        <end position="175"/>
    </location>
</feature>
<keyword evidence="4" id="KW-1185">Reference proteome</keyword>
<feature type="transmembrane region" description="Helical" evidence="1">
    <location>
        <begin position="117"/>
        <end position="135"/>
    </location>
</feature>
<evidence type="ECO:0000259" key="2">
    <source>
        <dbReference type="Pfam" id="PF04892"/>
    </source>
</evidence>
<proteinExistence type="predicted"/>
<evidence type="ECO:0000313" key="3">
    <source>
        <dbReference type="EMBL" id="AMW33680.2"/>
    </source>
</evidence>
<dbReference type="EMBL" id="CP014334">
    <property type="protein sequence ID" value="AMW33680.2"/>
    <property type="molecule type" value="Genomic_DNA"/>
</dbReference>
<feature type="domain" description="VanZ-like" evidence="2">
    <location>
        <begin position="14"/>
        <end position="168"/>
    </location>
</feature>
<evidence type="ECO:0000313" key="4">
    <source>
        <dbReference type="Proteomes" id="UP000093740"/>
    </source>
</evidence>
<dbReference type="Pfam" id="PF04892">
    <property type="entry name" value="VanZ"/>
    <property type="match status" value="1"/>
</dbReference>
<evidence type="ECO:0000256" key="1">
    <source>
        <dbReference type="SAM" id="Phobius"/>
    </source>
</evidence>
<organism evidence="3 4">
    <name type="scientific">Fervidobacterium islandicum</name>
    <dbReference type="NCBI Taxonomy" id="2423"/>
    <lineage>
        <taxon>Bacteria</taxon>
        <taxon>Thermotogati</taxon>
        <taxon>Thermotogota</taxon>
        <taxon>Thermotogae</taxon>
        <taxon>Thermotogales</taxon>
        <taxon>Fervidobacteriaceae</taxon>
        <taxon>Fervidobacterium</taxon>
    </lineage>
</organism>
<dbReference type="AlphaFoldDB" id="A0AAI8GDT0"/>
<gene>
    <name evidence="3" type="ORF">NA23_03095</name>
</gene>
<dbReference type="KEGG" id="fia:NA23_03095"/>
<dbReference type="Proteomes" id="UP000093740">
    <property type="component" value="Chromosome"/>
</dbReference>
<keyword evidence="1" id="KW-0812">Transmembrane</keyword>
<feature type="transmembrane region" description="Helical" evidence="1">
    <location>
        <begin position="7"/>
        <end position="27"/>
    </location>
</feature>